<feature type="transmembrane region" description="Helical" evidence="13">
    <location>
        <begin position="150"/>
        <end position="175"/>
    </location>
</feature>
<keyword evidence="6" id="KW-0560">Oxidoreductase</keyword>
<dbReference type="EMBL" id="CP036318">
    <property type="protein sequence ID" value="QDV58137.1"/>
    <property type="molecule type" value="Genomic_DNA"/>
</dbReference>
<name>A0A518IYH1_9BACT</name>
<evidence type="ECO:0000256" key="9">
    <source>
        <dbReference type="ARBA" id="ARBA00023136"/>
    </source>
</evidence>
<dbReference type="PANTHER" id="PTHR35457:SF1">
    <property type="entry name" value="HEME A SYNTHASE"/>
    <property type="match status" value="1"/>
</dbReference>
<keyword evidence="8" id="KW-0350">Heme biosynthesis</keyword>
<dbReference type="InterPro" id="IPR003780">
    <property type="entry name" value="COX15/CtaA_fam"/>
</dbReference>
<evidence type="ECO:0000256" key="13">
    <source>
        <dbReference type="SAM" id="Phobius"/>
    </source>
</evidence>
<dbReference type="GO" id="GO:0016020">
    <property type="term" value="C:membrane"/>
    <property type="evidence" value="ECO:0007669"/>
    <property type="project" value="UniProtKB-SubCell"/>
</dbReference>
<evidence type="ECO:0000256" key="12">
    <source>
        <dbReference type="SAM" id="MobiDB-lite"/>
    </source>
</evidence>
<evidence type="ECO:0000256" key="1">
    <source>
        <dbReference type="ARBA" id="ARBA00004141"/>
    </source>
</evidence>
<comment type="pathway">
    <text evidence="11">Porphyrin-containing compound metabolism.</text>
</comment>
<dbReference type="GO" id="GO:0006784">
    <property type="term" value="P:heme A biosynthetic process"/>
    <property type="evidence" value="ECO:0007669"/>
    <property type="project" value="InterPro"/>
</dbReference>
<feature type="transmembrane region" description="Helical" evidence="13">
    <location>
        <begin position="187"/>
        <end position="204"/>
    </location>
</feature>
<keyword evidence="2" id="KW-1003">Cell membrane</keyword>
<feature type="region of interest" description="Disordered" evidence="12">
    <location>
        <begin position="1"/>
        <end position="25"/>
    </location>
</feature>
<reference evidence="14 15" key="1">
    <citation type="submission" date="2019-02" db="EMBL/GenBank/DDBJ databases">
        <title>Deep-cultivation of Planctomycetes and their phenomic and genomic characterization uncovers novel biology.</title>
        <authorList>
            <person name="Wiegand S."/>
            <person name="Jogler M."/>
            <person name="Boedeker C."/>
            <person name="Pinto D."/>
            <person name="Vollmers J."/>
            <person name="Rivas-Marin E."/>
            <person name="Kohn T."/>
            <person name="Peeters S.H."/>
            <person name="Heuer A."/>
            <person name="Rast P."/>
            <person name="Oberbeckmann S."/>
            <person name="Bunk B."/>
            <person name="Jeske O."/>
            <person name="Meyerdierks A."/>
            <person name="Storesund J.E."/>
            <person name="Kallscheuer N."/>
            <person name="Luecker S."/>
            <person name="Lage O.M."/>
            <person name="Pohl T."/>
            <person name="Merkel B.J."/>
            <person name="Hornburger P."/>
            <person name="Mueller R.-W."/>
            <person name="Bruemmer F."/>
            <person name="Labrenz M."/>
            <person name="Spormann A.M."/>
            <person name="Op den Camp H."/>
            <person name="Overmann J."/>
            <person name="Amann R."/>
            <person name="Jetten M.S.M."/>
            <person name="Mascher T."/>
            <person name="Medema M.H."/>
            <person name="Devos D.P."/>
            <person name="Kaster A.-K."/>
            <person name="Ovreas L."/>
            <person name="Rohde M."/>
            <person name="Galperin M.Y."/>
            <person name="Jogler C."/>
        </authorList>
    </citation>
    <scope>NUCLEOTIDE SEQUENCE [LARGE SCALE GENOMIC DNA]</scope>
    <source>
        <strain evidence="14 15">Mal33</strain>
    </source>
</reference>
<evidence type="ECO:0000256" key="11">
    <source>
        <dbReference type="ARBA" id="ARBA00023444"/>
    </source>
</evidence>
<evidence type="ECO:0000256" key="8">
    <source>
        <dbReference type="ARBA" id="ARBA00023133"/>
    </source>
</evidence>
<dbReference type="Proteomes" id="UP000316770">
    <property type="component" value="Chromosome"/>
</dbReference>
<dbReference type="AlphaFoldDB" id="A0A518IYH1"/>
<keyword evidence="15" id="KW-1185">Reference proteome</keyword>
<dbReference type="PANTHER" id="PTHR35457">
    <property type="entry name" value="HEME A SYNTHASE"/>
    <property type="match status" value="1"/>
</dbReference>
<evidence type="ECO:0000256" key="10">
    <source>
        <dbReference type="ARBA" id="ARBA00023157"/>
    </source>
</evidence>
<feature type="transmembrane region" description="Helical" evidence="13">
    <location>
        <begin position="305"/>
        <end position="326"/>
    </location>
</feature>
<evidence type="ECO:0000256" key="6">
    <source>
        <dbReference type="ARBA" id="ARBA00023002"/>
    </source>
</evidence>
<keyword evidence="10" id="KW-1015">Disulfide bond</keyword>
<keyword evidence="9 13" id="KW-0472">Membrane</keyword>
<dbReference type="GO" id="GO:0046872">
    <property type="term" value="F:metal ion binding"/>
    <property type="evidence" value="ECO:0007669"/>
    <property type="project" value="UniProtKB-KW"/>
</dbReference>
<dbReference type="InterPro" id="IPR050450">
    <property type="entry name" value="COX15/CtaA_HemeA_synthase"/>
</dbReference>
<evidence type="ECO:0000256" key="7">
    <source>
        <dbReference type="ARBA" id="ARBA00023004"/>
    </source>
</evidence>
<keyword evidence="3 13" id="KW-0812">Transmembrane</keyword>
<proteinExistence type="predicted"/>
<evidence type="ECO:0000256" key="2">
    <source>
        <dbReference type="ARBA" id="ARBA00022475"/>
    </source>
</evidence>
<evidence type="ECO:0000313" key="14">
    <source>
        <dbReference type="EMBL" id="QDV58137.1"/>
    </source>
</evidence>
<keyword evidence="5 13" id="KW-1133">Transmembrane helix</keyword>
<feature type="transmembrane region" description="Helical" evidence="13">
    <location>
        <begin position="67"/>
        <end position="89"/>
    </location>
</feature>
<dbReference type="GO" id="GO:0016491">
    <property type="term" value="F:oxidoreductase activity"/>
    <property type="evidence" value="ECO:0007669"/>
    <property type="project" value="UniProtKB-KW"/>
</dbReference>
<evidence type="ECO:0000256" key="3">
    <source>
        <dbReference type="ARBA" id="ARBA00022692"/>
    </source>
</evidence>
<comment type="subcellular location">
    <subcellularLocation>
        <location evidence="1">Membrane</location>
        <topology evidence="1">Multi-pass membrane protein</topology>
    </subcellularLocation>
</comment>
<feature type="transmembrane region" description="Helical" evidence="13">
    <location>
        <begin position="224"/>
        <end position="245"/>
    </location>
</feature>
<sequence length="343" mass="37968">MNREQEPILDELKNETPATDEAGSPWRSPWVHRWAVLLVCLTWPLIWVGGLVTTYDAGMAVPDWPATYGYNMFLYPWTTWLLGPFDLLIEHGHRLLASLVGLITIAMLVAAVWSRQPRWIVRLCIVALVGVILQGALGGARVVMDARTVAMIHGCFGPAFFVLCWMIAGVSSRWWQATDAPSVPRTAVRWGAALAISSYVQLILGAQLRHMPVDAGDSFFRHIVFSHLTGAALVAVLSVITAWKLRRCGDLTLSRIGLGLIGLLILQWSLGLGTWFVNYGSPWALSQWPSLARYVIVAKGWTESMIVTGHMATGSLILALACWTWLRASRRCENSSFAKPAFD</sequence>
<keyword evidence="4" id="KW-0479">Metal-binding</keyword>
<dbReference type="RefSeq" id="WP_145288201.1">
    <property type="nucleotide sequence ID" value="NZ_CP036318.1"/>
</dbReference>
<evidence type="ECO:0000256" key="5">
    <source>
        <dbReference type="ARBA" id="ARBA00022989"/>
    </source>
</evidence>
<feature type="transmembrane region" description="Helical" evidence="13">
    <location>
        <begin position="95"/>
        <end position="113"/>
    </location>
</feature>
<feature type="transmembrane region" description="Helical" evidence="13">
    <location>
        <begin position="120"/>
        <end position="144"/>
    </location>
</feature>
<organism evidence="14 15">
    <name type="scientific">Rosistilla oblonga</name>
    <dbReference type="NCBI Taxonomy" id="2527990"/>
    <lineage>
        <taxon>Bacteria</taxon>
        <taxon>Pseudomonadati</taxon>
        <taxon>Planctomycetota</taxon>
        <taxon>Planctomycetia</taxon>
        <taxon>Pirellulales</taxon>
        <taxon>Pirellulaceae</taxon>
        <taxon>Rosistilla</taxon>
    </lineage>
</organism>
<keyword evidence="7" id="KW-0408">Iron</keyword>
<gene>
    <name evidence="14" type="primary">ctaA</name>
    <name evidence="14" type="ORF">Mal33_41540</name>
</gene>
<evidence type="ECO:0000256" key="4">
    <source>
        <dbReference type="ARBA" id="ARBA00022723"/>
    </source>
</evidence>
<protein>
    <submittedName>
        <fullName evidence="14">Heme A synthase</fullName>
    </submittedName>
</protein>
<feature type="transmembrane region" description="Helical" evidence="13">
    <location>
        <begin position="34"/>
        <end position="55"/>
    </location>
</feature>
<feature type="compositionally biased region" description="Basic and acidic residues" evidence="12">
    <location>
        <begin position="1"/>
        <end position="14"/>
    </location>
</feature>
<feature type="transmembrane region" description="Helical" evidence="13">
    <location>
        <begin position="257"/>
        <end position="277"/>
    </location>
</feature>
<accession>A0A518IYH1</accession>
<evidence type="ECO:0000313" key="15">
    <source>
        <dbReference type="Proteomes" id="UP000316770"/>
    </source>
</evidence>
<dbReference type="Pfam" id="PF02628">
    <property type="entry name" value="COX15-CtaA"/>
    <property type="match status" value="1"/>
</dbReference>